<name>A0AAD7E5M1_9AGAR</name>
<organism evidence="1 2">
    <name type="scientific">Mycena pura</name>
    <dbReference type="NCBI Taxonomy" id="153505"/>
    <lineage>
        <taxon>Eukaryota</taxon>
        <taxon>Fungi</taxon>
        <taxon>Dikarya</taxon>
        <taxon>Basidiomycota</taxon>
        <taxon>Agaricomycotina</taxon>
        <taxon>Agaricomycetes</taxon>
        <taxon>Agaricomycetidae</taxon>
        <taxon>Agaricales</taxon>
        <taxon>Marasmiineae</taxon>
        <taxon>Mycenaceae</taxon>
        <taxon>Mycena</taxon>
    </lineage>
</organism>
<evidence type="ECO:0000313" key="1">
    <source>
        <dbReference type="EMBL" id="KAJ7230134.1"/>
    </source>
</evidence>
<dbReference type="EMBL" id="JARJCW010000001">
    <property type="protein sequence ID" value="KAJ7230134.1"/>
    <property type="molecule type" value="Genomic_DNA"/>
</dbReference>
<comment type="caution">
    <text evidence="1">The sequence shown here is derived from an EMBL/GenBank/DDBJ whole genome shotgun (WGS) entry which is preliminary data.</text>
</comment>
<keyword evidence="2" id="KW-1185">Reference proteome</keyword>
<evidence type="ECO:0000313" key="2">
    <source>
        <dbReference type="Proteomes" id="UP001219525"/>
    </source>
</evidence>
<dbReference type="AlphaFoldDB" id="A0AAD7E5M1"/>
<dbReference type="Proteomes" id="UP001219525">
    <property type="component" value="Unassembled WGS sequence"/>
</dbReference>
<accession>A0AAD7E5M1</accession>
<feature type="non-terminal residue" evidence="1">
    <location>
        <position position="1"/>
    </location>
</feature>
<gene>
    <name evidence="1" type="ORF">GGX14DRAFT_485920</name>
</gene>
<proteinExistence type="predicted"/>
<reference evidence="1" key="1">
    <citation type="submission" date="2023-03" db="EMBL/GenBank/DDBJ databases">
        <title>Massive genome expansion in bonnet fungi (Mycena s.s.) driven by repeated elements and novel gene families across ecological guilds.</title>
        <authorList>
            <consortium name="Lawrence Berkeley National Laboratory"/>
            <person name="Harder C.B."/>
            <person name="Miyauchi S."/>
            <person name="Viragh M."/>
            <person name="Kuo A."/>
            <person name="Thoen E."/>
            <person name="Andreopoulos B."/>
            <person name="Lu D."/>
            <person name="Skrede I."/>
            <person name="Drula E."/>
            <person name="Henrissat B."/>
            <person name="Morin E."/>
            <person name="Kohler A."/>
            <person name="Barry K."/>
            <person name="LaButti K."/>
            <person name="Morin E."/>
            <person name="Salamov A."/>
            <person name="Lipzen A."/>
            <person name="Mereny Z."/>
            <person name="Hegedus B."/>
            <person name="Baldrian P."/>
            <person name="Stursova M."/>
            <person name="Weitz H."/>
            <person name="Taylor A."/>
            <person name="Grigoriev I.V."/>
            <person name="Nagy L.G."/>
            <person name="Martin F."/>
            <person name="Kauserud H."/>
        </authorList>
    </citation>
    <scope>NUCLEOTIDE SEQUENCE</scope>
    <source>
        <strain evidence="1">9144</strain>
    </source>
</reference>
<protein>
    <submittedName>
        <fullName evidence="1">Uncharacterized protein</fullName>
    </submittedName>
</protein>
<sequence>GRPCTLNEGGIAYIQEILCANPTLYLDEIQSKLASVRNVHVSLSLIGRAQ</sequence>